<proteinExistence type="inferred from homology"/>
<keyword evidence="9 12" id="KW-0503">Monooxygenase</keyword>
<keyword evidence="8 11" id="KW-0408">Iron</keyword>
<evidence type="ECO:0000256" key="4">
    <source>
        <dbReference type="ARBA" id="ARBA00022692"/>
    </source>
</evidence>
<dbReference type="GO" id="GO:0020037">
    <property type="term" value="F:heme binding"/>
    <property type="evidence" value="ECO:0007669"/>
    <property type="project" value="InterPro"/>
</dbReference>
<evidence type="ECO:0000313" key="14">
    <source>
        <dbReference type="Proteomes" id="UP000516437"/>
    </source>
</evidence>
<dbReference type="SUPFAM" id="SSF48264">
    <property type="entry name" value="Cytochrome P450"/>
    <property type="match status" value="1"/>
</dbReference>
<dbReference type="PRINTS" id="PR00463">
    <property type="entry name" value="EP450I"/>
</dbReference>
<evidence type="ECO:0000256" key="3">
    <source>
        <dbReference type="ARBA" id="ARBA00022617"/>
    </source>
</evidence>
<evidence type="ECO:0000256" key="10">
    <source>
        <dbReference type="ARBA" id="ARBA00023136"/>
    </source>
</evidence>
<evidence type="ECO:0000256" key="8">
    <source>
        <dbReference type="ARBA" id="ARBA00023004"/>
    </source>
</evidence>
<keyword evidence="3 11" id="KW-0349">Heme</keyword>
<dbReference type="FunFam" id="1.10.630.10:FF:000157">
    <property type="entry name" value="Uncharacterized protein"/>
    <property type="match status" value="1"/>
</dbReference>
<dbReference type="EMBL" id="RXIC02000021">
    <property type="protein sequence ID" value="KAB1220499.1"/>
    <property type="molecule type" value="Genomic_DNA"/>
</dbReference>
<keyword evidence="5 11" id="KW-0479">Metal-binding</keyword>
<dbReference type="OrthoDB" id="2789670at2759"/>
<feature type="binding site" description="axial binding residue" evidence="11">
    <location>
        <position position="341"/>
    </location>
    <ligand>
        <name>heme</name>
        <dbReference type="ChEBI" id="CHEBI:30413"/>
    </ligand>
    <ligandPart>
        <name>Fe</name>
        <dbReference type="ChEBI" id="CHEBI:18248"/>
    </ligandPart>
</feature>
<reference evidence="13 14" key="1">
    <citation type="journal article" date="2019" name="Plant Biotechnol. J.">
        <title>The red bayberry genome and genetic basis of sex determination.</title>
        <authorList>
            <person name="Jia H.M."/>
            <person name="Jia H.J."/>
            <person name="Cai Q.L."/>
            <person name="Wang Y."/>
            <person name="Zhao H.B."/>
            <person name="Yang W.F."/>
            <person name="Wang G.Y."/>
            <person name="Li Y.H."/>
            <person name="Zhan D.L."/>
            <person name="Shen Y.T."/>
            <person name="Niu Q.F."/>
            <person name="Chang L."/>
            <person name="Qiu J."/>
            <person name="Zhao L."/>
            <person name="Xie H.B."/>
            <person name="Fu W.Y."/>
            <person name="Jin J."/>
            <person name="Li X.W."/>
            <person name="Jiao Y."/>
            <person name="Zhou C.C."/>
            <person name="Tu T."/>
            <person name="Chai C.Y."/>
            <person name="Gao J.L."/>
            <person name="Fan L.J."/>
            <person name="van de Weg E."/>
            <person name="Wang J.Y."/>
            <person name="Gao Z.S."/>
        </authorList>
    </citation>
    <scope>NUCLEOTIDE SEQUENCE [LARGE SCALE GENOMIC DNA]</scope>
    <source>
        <tissue evidence="13">Leaves</tissue>
    </source>
</reference>
<dbReference type="PANTHER" id="PTHR47947:SF26">
    <property type="entry name" value="CYTOCHROME P450"/>
    <property type="match status" value="1"/>
</dbReference>
<dbReference type="InterPro" id="IPR002401">
    <property type="entry name" value="Cyt_P450_E_grp-I"/>
</dbReference>
<dbReference type="GO" id="GO:0016020">
    <property type="term" value="C:membrane"/>
    <property type="evidence" value="ECO:0007669"/>
    <property type="project" value="UniProtKB-SubCell"/>
</dbReference>
<name>A0A6A1W5G3_9ROSI</name>
<evidence type="ECO:0000256" key="11">
    <source>
        <dbReference type="PIRSR" id="PIRSR602401-1"/>
    </source>
</evidence>
<comment type="caution">
    <text evidence="13">The sequence shown here is derived from an EMBL/GenBank/DDBJ whole genome shotgun (WGS) entry which is preliminary data.</text>
</comment>
<evidence type="ECO:0000256" key="7">
    <source>
        <dbReference type="ARBA" id="ARBA00023002"/>
    </source>
</evidence>
<evidence type="ECO:0000313" key="13">
    <source>
        <dbReference type="EMBL" id="KAB1220499.1"/>
    </source>
</evidence>
<organism evidence="13 14">
    <name type="scientific">Morella rubra</name>
    <name type="common">Chinese bayberry</name>
    <dbReference type="NCBI Taxonomy" id="262757"/>
    <lineage>
        <taxon>Eukaryota</taxon>
        <taxon>Viridiplantae</taxon>
        <taxon>Streptophyta</taxon>
        <taxon>Embryophyta</taxon>
        <taxon>Tracheophyta</taxon>
        <taxon>Spermatophyta</taxon>
        <taxon>Magnoliopsida</taxon>
        <taxon>eudicotyledons</taxon>
        <taxon>Gunneridae</taxon>
        <taxon>Pentapetalae</taxon>
        <taxon>rosids</taxon>
        <taxon>fabids</taxon>
        <taxon>Fagales</taxon>
        <taxon>Myricaceae</taxon>
        <taxon>Morella</taxon>
    </lineage>
</organism>
<dbReference type="GO" id="GO:0004497">
    <property type="term" value="F:monooxygenase activity"/>
    <property type="evidence" value="ECO:0007669"/>
    <property type="project" value="UniProtKB-KW"/>
</dbReference>
<dbReference type="Gene3D" id="1.10.630.10">
    <property type="entry name" value="Cytochrome P450"/>
    <property type="match status" value="1"/>
</dbReference>
<keyword evidence="14" id="KW-1185">Reference proteome</keyword>
<comment type="similarity">
    <text evidence="12">Belongs to the cytochrome P450 family.</text>
</comment>
<keyword evidence="7 12" id="KW-0560">Oxidoreductase</keyword>
<keyword evidence="6" id="KW-1133">Transmembrane helix</keyword>
<accession>A0A6A1W5G3</accession>
<evidence type="ECO:0000256" key="2">
    <source>
        <dbReference type="ARBA" id="ARBA00004370"/>
    </source>
</evidence>
<comment type="cofactor">
    <cofactor evidence="1 11">
        <name>heme</name>
        <dbReference type="ChEBI" id="CHEBI:30413"/>
    </cofactor>
</comment>
<dbReference type="InterPro" id="IPR036396">
    <property type="entry name" value="Cyt_P450_sf"/>
</dbReference>
<dbReference type="InterPro" id="IPR017972">
    <property type="entry name" value="Cyt_P450_CS"/>
</dbReference>
<sequence>MAKECLGTNDKAFANRPIGLAAEHMAYDSAVFVFSPYNSYLRQMRKIATHSFLSNHRLETLKNLRESEVNASIKEIHKLWIKNDKVLVEMNRWFGYISLNVILTIVVGKRFPWAATKDEMSEGADQYRKAFRDFFQLIGTATVSDALPYLRWLDVGGHERAMKKTAKRLDDVVDRDYEDTSKYDADTVTKATCLAIVLGATDTTAIQLTWAVALLLNNREALKKAQQELDLQVGREREVKESDVKNLVYLQAVVKETMRLYPSAPLLIPHESSEDCTIAGYHVPAGTRLFVNVSKIHRDPNVWSDPNEFRPERFLTTSQKNVDFRGQSFEYLPFGSGRRVCPGISFALHVMHLTLANLLHAFEITTPFDEPVDMAVGLGPTNLKATPLEVHLSPRLPAGVFASLG</sequence>
<evidence type="ECO:0000256" key="9">
    <source>
        <dbReference type="ARBA" id="ARBA00023033"/>
    </source>
</evidence>
<evidence type="ECO:0000256" key="5">
    <source>
        <dbReference type="ARBA" id="ARBA00022723"/>
    </source>
</evidence>
<dbReference type="Proteomes" id="UP000516437">
    <property type="component" value="Chromosome 3"/>
</dbReference>
<evidence type="ECO:0000256" key="12">
    <source>
        <dbReference type="RuleBase" id="RU000461"/>
    </source>
</evidence>
<gene>
    <name evidence="13" type="ORF">CJ030_MR3G015752</name>
</gene>
<dbReference type="PANTHER" id="PTHR47947">
    <property type="entry name" value="CYTOCHROME P450 82C3-RELATED"/>
    <property type="match status" value="1"/>
</dbReference>
<keyword evidence="4" id="KW-0812">Transmembrane</keyword>
<dbReference type="AlphaFoldDB" id="A0A6A1W5G3"/>
<evidence type="ECO:0000256" key="1">
    <source>
        <dbReference type="ARBA" id="ARBA00001971"/>
    </source>
</evidence>
<protein>
    <submittedName>
        <fullName evidence="13">Cytochrome P450 82C4</fullName>
    </submittedName>
</protein>
<dbReference type="PRINTS" id="PR00385">
    <property type="entry name" value="P450"/>
</dbReference>
<dbReference type="Pfam" id="PF00067">
    <property type="entry name" value="p450"/>
    <property type="match status" value="2"/>
</dbReference>
<dbReference type="GO" id="GO:0005506">
    <property type="term" value="F:iron ion binding"/>
    <property type="evidence" value="ECO:0007669"/>
    <property type="project" value="InterPro"/>
</dbReference>
<evidence type="ECO:0000256" key="6">
    <source>
        <dbReference type="ARBA" id="ARBA00022989"/>
    </source>
</evidence>
<dbReference type="InterPro" id="IPR001128">
    <property type="entry name" value="Cyt_P450"/>
</dbReference>
<comment type="subcellular location">
    <subcellularLocation>
        <location evidence="2">Membrane</location>
    </subcellularLocation>
</comment>
<dbReference type="GO" id="GO:0016705">
    <property type="term" value="F:oxidoreductase activity, acting on paired donors, with incorporation or reduction of molecular oxygen"/>
    <property type="evidence" value="ECO:0007669"/>
    <property type="project" value="InterPro"/>
</dbReference>
<dbReference type="InterPro" id="IPR050651">
    <property type="entry name" value="Plant_Cytochrome_P450_Monoox"/>
</dbReference>
<keyword evidence="10" id="KW-0472">Membrane</keyword>
<dbReference type="PROSITE" id="PS00086">
    <property type="entry name" value="CYTOCHROME_P450"/>
    <property type="match status" value="1"/>
</dbReference>